<gene>
    <name evidence="9" type="primary">tes-L</name>
    <name evidence="9" type="ORF">Hamer_G022939</name>
</gene>
<evidence type="ECO:0000256" key="6">
    <source>
        <dbReference type="SAM" id="MobiDB-lite"/>
    </source>
</evidence>
<dbReference type="SUPFAM" id="SSF57716">
    <property type="entry name" value="Glucocorticoid receptor-like (DNA-binding domain)"/>
    <property type="match status" value="2"/>
</dbReference>
<feature type="compositionally biased region" description="Polar residues" evidence="6">
    <location>
        <begin position="226"/>
        <end position="239"/>
    </location>
</feature>
<dbReference type="FunFam" id="2.10.110.10:FF:000005">
    <property type="entry name" value="Testin isoform 1"/>
    <property type="match status" value="1"/>
</dbReference>
<feature type="region of interest" description="Disordered" evidence="6">
    <location>
        <begin position="226"/>
        <end position="251"/>
    </location>
</feature>
<keyword evidence="3 5" id="KW-0862">Zinc</keyword>
<feature type="domain" description="LIM zinc-binding" evidence="7">
    <location>
        <begin position="812"/>
        <end position="873"/>
    </location>
</feature>
<evidence type="ECO:0000256" key="3">
    <source>
        <dbReference type="ARBA" id="ARBA00022833"/>
    </source>
</evidence>
<dbReference type="GO" id="GO:0008270">
    <property type="term" value="F:zinc ion binding"/>
    <property type="evidence" value="ECO:0007669"/>
    <property type="project" value="InterPro"/>
</dbReference>
<evidence type="ECO:0000256" key="4">
    <source>
        <dbReference type="ARBA" id="ARBA00023038"/>
    </source>
</evidence>
<evidence type="ECO:0000256" key="2">
    <source>
        <dbReference type="ARBA" id="ARBA00022737"/>
    </source>
</evidence>
<proteinExistence type="predicted"/>
<dbReference type="Gene3D" id="2.10.110.10">
    <property type="entry name" value="Cysteine Rich Protein"/>
    <property type="match status" value="3"/>
</dbReference>
<dbReference type="CDD" id="cd09340">
    <property type="entry name" value="LIM1_Testin_like"/>
    <property type="match status" value="1"/>
</dbReference>
<dbReference type="PANTHER" id="PTHR24211:SF22">
    <property type="entry name" value="TESTIN"/>
    <property type="match status" value="1"/>
</dbReference>
<evidence type="ECO:0000256" key="1">
    <source>
        <dbReference type="ARBA" id="ARBA00022723"/>
    </source>
</evidence>
<feature type="domain" description="PET" evidence="8">
    <location>
        <begin position="99"/>
        <end position="211"/>
    </location>
</feature>
<evidence type="ECO:0000256" key="5">
    <source>
        <dbReference type="PROSITE-ProRule" id="PRU00125"/>
    </source>
</evidence>
<sequence length="949" mass="104605">MSEEISSVRPNPYIFDIENRRKRKPRLAHDLGAGAKCNKCGDKCPGFELHFWRKICMNCRCGKDDHEVEDDDEDIGRIVIGKLFDRPPRTKKEELEYCHGNNLDVVNEETGKTEKIKFDWVPPNIEKNLAARYMALLPPEKRPVAGSEAAKERRKQLEQQLPLYDVDEAQRCDNMPAEELQCFHAYLERIRTQVAGQGMVQEIVGVPTRSMAQSLLNQQLYESFPQDSGKNIDNTTNIGNHPDAFAGSPSVYGVTPDDHILRNKNQLHTDDEHYSQPFRQPGIQPDNKRSSLRDKFIGEMIGDYGDPVNFKGESVAKSEKYAVAPQTSQPLRGLGAGQDLDRIAAGLSDLDINRNQKNTLPRPYNGNLPSYKVGQPGYMPGQEGYVPDNQGFRPVQEGYVPGQQGSMPGQEGYVPGQQGLGQGQQGYVPGQQGPMPGQEGYVPGQQGFLPSQGYVPGQKGYIPGQQGPMPGQKGYIPGQQGPMLGQEGYIPGQQGPMLGQEGYIPGQQGPMPGQEGYIPGQQGPMPGQEGYIPGQQGPMLGQEGYIPGQQGPMPGQEGYIPGQQGPMPGQEGYIPGQQGPMPGQEGYIPGQQGPMPGQEGYAPGKRGLLPVQQGYMPCKENNVSRQQAYTPNKETTIHGYQMGASETSKQLAGQEAGIPHLRSNIEGAQDVMPGQQGRMPLQQMKAKDGSVAAVEAMQAPYGARVDTLTGGMSVAPGTDVTVLFPGESQVLGSQIKYSDIPQKSKFSCQYCNLPMNVGDVAIFCERAGSEKCWHPACFCCYTCKELLADLIYFYKDGKVFCGRHFTDAADIPRCKACDELIFGNSWTRADGFDWHIHHFCCNVCDLPMAGQRYVPDKDGYPYCLQCYMSCLAKMCETCEEKIPPEENRCGHRGYFYHANPQCFRCHSCKEPLLGKKFKMSKNWLFCSNECIQAAAEDLANNPNPKEKPL</sequence>
<dbReference type="Pfam" id="PF06297">
    <property type="entry name" value="PET"/>
    <property type="match status" value="1"/>
</dbReference>
<feature type="region of interest" description="Disordered" evidence="6">
    <location>
        <begin position="271"/>
        <end position="290"/>
    </location>
</feature>
<evidence type="ECO:0000259" key="7">
    <source>
        <dbReference type="PROSITE" id="PS50023"/>
    </source>
</evidence>
<protein>
    <submittedName>
        <fullName evidence="9">Testin-like</fullName>
    </submittedName>
</protein>
<organism evidence="9 10">
    <name type="scientific">Homarus americanus</name>
    <name type="common">American lobster</name>
    <dbReference type="NCBI Taxonomy" id="6706"/>
    <lineage>
        <taxon>Eukaryota</taxon>
        <taxon>Metazoa</taxon>
        <taxon>Ecdysozoa</taxon>
        <taxon>Arthropoda</taxon>
        <taxon>Crustacea</taxon>
        <taxon>Multicrustacea</taxon>
        <taxon>Malacostraca</taxon>
        <taxon>Eumalacostraca</taxon>
        <taxon>Eucarida</taxon>
        <taxon>Decapoda</taxon>
        <taxon>Pleocyemata</taxon>
        <taxon>Astacidea</taxon>
        <taxon>Nephropoidea</taxon>
        <taxon>Nephropidae</taxon>
        <taxon>Homarus</taxon>
    </lineage>
</organism>
<dbReference type="Pfam" id="PF00412">
    <property type="entry name" value="LIM"/>
    <property type="match status" value="2"/>
</dbReference>
<feature type="domain" description="LIM zinc-binding" evidence="7">
    <location>
        <begin position="746"/>
        <end position="811"/>
    </location>
</feature>
<dbReference type="Proteomes" id="UP000747542">
    <property type="component" value="Unassembled WGS sequence"/>
</dbReference>
<accession>A0A8J5JVJ4</accession>
<dbReference type="PROSITE" id="PS51303">
    <property type="entry name" value="PET"/>
    <property type="match status" value="1"/>
</dbReference>
<reference evidence="9" key="1">
    <citation type="journal article" date="2021" name="Sci. Adv.">
        <title>The American lobster genome reveals insights on longevity, neural, and immune adaptations.</title>
        <authorList>
            <person name="Polinski J.M."/>
            <person name="Zimin A.V."/>
            <person name="Clark K.F."/>
            <person name="Kohn A.B."/>
            <person name="Sadowski N."/>
            <person name="Timp W."/>
            <person name="Ptitsyn A."/>
            <person name="Khanna P."/>
            <person name="Romanova D.Y."/>
            <person name="Williams P."/>
            <person name="Greenwood S.J."/>
            <person name="Moroz L.L."/>
            <person name="Walt D.R."/>
            <person name="Bodnar A.G."/>
        </authorList>
    </citation>
    <scope>NUCLEOTIDE SEQUENCE</scope>
    <source>
        <strain evidence="9">GMGI-L3</strain>
    </source>
</reference>
<evidence type="ECO:0000313" key="9">
    <source>
        <dbReference type="EMBL" id="KAG7162029.1"/>
    </source>
</evidence>
<evidence type="ECO:0000259" key="8">
    <source>
        <dbReference type="PROSITE" id="PS51303"/>
    </source>
</evidence>
<keyword evidence="2" id="KW-0677">Repeat</keyword>
<dbReference type="EMBL" id="JAHLQT010028174">
    <property type="protein sequence ID" value="KAG7162029.1"/>
    <property type="molecule type" value="Genomic_DNA"/>
</dbReference>
<dbReference type="InterPro" id="IPR010442">
    <property type="entry name" value="PET_domain"/>
</dbReference>
<comment type="caution">
    <text evidence="9">The sequence shown here is derived from an EMBL/GenBank/DDBJ whole genome shotgun (WGS) entry which is preliminary data.</text>
</comment>
<dbReference type="InterPro" id="IPR047120">
    <property type="entry name" value="Pk/Esn/Tes"/>
</dbReference>
<dbReference type="CDD" id="cd09341">
    <property type="entry name" value="LIM2_Testin_like"/>
    <property type="match status" value="1"/>
</dbReference>
<evidence type="ECO:0000313" key="10">
    <source>
        <dbReference type="Proteomes" id="UP000747542"/>
    </source>
</evidence>
<dbReference type="InterPro" id="IPR001781">
    <property type="entry name" value="Znf_LIM"/>
</dbReference>
<keyword evidence="4 5" id="KW-0440">LIM domain</keyword>
<name>A0A8J5JVJ4_HOMAM</name>
<keyword evidence="1 5" id="KW-0479">Metal-binding</keyword>
<dbReference type="PANTHER" id="PTHR24211">
    <property type="entry name" value="LIM DOMAIN-CONTAINING PROTEIN"/>
    <property type="match status" value="1"/>
</dbReference>
<dbReference type="SMART" id="SM00132">
    <property type="entry name" value="LIM"/>
    <property type="match status" value="3"/>
</dbReference>
<keyword evidence="10" id="KW-1185">Reference proteome</keyword>
<dbReference type="PROSITE" id="PS00478">
    <property type="entry name" value="LIM_DOMAIN_1"/>
    <property type="match status" value="2"/>
</dbReference>
<dbReference type="PROSITE" id="PS50023">
    <property type="entry name" value="LIM_DOMAIN_2"/>
    <property type="match status" value="2"/>
</dbReference>
<dbReference type="AlphaFoldDB" id="A0A8J5JVJ4"/>